<dbReference type="SUPFAM" id="SSF55486">
    <property type="entry name" value="Metalloproteases ('zincins'), catalytic domain"/>
    <property type="match status" value="1"/>
</dbReference>
<keyword evidence="3" id="KW-1185">Reference proteome</keyword>
<sequence>MTSGTSFLKIFERKEKRLNFWDIPFRSAKSIFFFRINSIKLASKVINFINKKKKKYAAFTKSSNDGDSHDTAQSNSTDSKGGLCKPSIHCIYTKIHQQELKKIKERWEKNYEDSKDWIEKFSNSIADDLANKFRSTPKRLEQYGKDVTNVIITILNGTWSKDMHSKAARDINTNLSLFISDFFDTLHGWSREHSFSRGKRCHRIGSRTEDLAPDKNSPYQPQYPWGPEPALKGRYAKIYWKIKDLAIKHSLTIDPKSKMISCVEDCEALSGEIYRYFAFLDSHKRALTVKEDGTIDMEIYDFTKPAQLWRIDNYGMYYALYNKQYQKYFSIQSDGNLITDNKPDNNWSSAAVLLIENKQTNTYSIGYTRNNKDIIDIIKDLTLVTIPLVSWRNAEDKFAGIIDPTNGTIGFSDGEHFEKAGIIIPRPDQLFLFVPHPDFAEKATVVANNGKYLRFAPATEGPTIRADNDMKDTKSLAFSLFGYEQNIWPRQVHFNTSVHYLASRLQQALIQITGQPAKEICLNIWKADPSVKKIGIRKLYLPNNGITVGPSDSWFDIKANYYPVFPDRDGNFLLEFDEKEESTVPESESRTKFDSVHCFGVFNLLMSDLEYLDGRPPQVDRPWGERKLTIIPHAGEEANAYYDREDGSLKFFYIVQDQKPLYLCRSLDIVAHETGHAFLDILQKEWLVDGQTGALHEAFGDLTTMFTILSMVNMVDLLIDTTKSELRSADNFVAAVGEEFGNLVYKNKGKGIRNLFNPYKGSKVGNETHILSLLFSGFIYDVLVDIFELERTSDRSDSETLYEVAQNLRRALIIAIRVSSSQPSENKFQEIATNLETAINTLGRRLGFDLTSWQKIVRRNSAKRELSIAGKVSA</sequence>
<evidence type="ECO:0000313" key="3">
    <source>
        <dbReference type="Proteomes" id="UP000789901"/>
    </source>
</evidence>
<accession>A0ABN7UWX2</accession>
<dbReference type="EMBL" id="CAJVQB010006909">
    <property type="protein sequence ID" value="CAG8693667.1"/>
    <property type="molecule type" value="Genomic_DNA"/>
</dbReference>
<name>A0ABN7UWX2_GIGMA</name>
<organism evidence="2 3">
    <name type="scientific">Gigaspora margarita</name>
    <dbReference type="NCBI Taxonomy" id="4874"/>
    <lineage>
        <taxon>Eukaryota</taxon>
        <taxon>Fungi</taxon>
        <taxon>Fungi incertae sedis</taxon>
        <taxon>Mucoromycota</taxon>
        <taxon>Glomeromycotina</taxon>
        <taxon>Glomeromycetes</taxon>
        <taxon>Diversisporales</taxon>
        <taxon>Gigasporaceae</taxon>
        <taxon>Gigaspora</taxon>
    </lineage>
</organism>
<feature type="region of interest" description="Disordered" evidence="1">
    <location>
        <begin position="60"/>
        <end position="81"/>
    </location>
</feature>
<dbReference type="Proteomes" id="UP000789901">
    <property type="component" value="Unassembled WGS sequence"/>
</dbReference>
<reference evidence="2 3" key="1">
    <citation type="submission" date="2021-06" db="EMBL/GenBank/DDBJ databases">
        <authorList>
            <person name="Kallberg Y."/>
            <person name="Tangrot J."/>
            <person name="Rosling A."/>
        </authorList>
    </citation>
    <scope>NUCLEOTIDE SEQUENCE [LARGE SCALE GENOMIC DNA]</scope>
    <source>
        <strain evidence="2 3">120-4 pot B 10/14</strain>
    </source>
</reference>
<protein>
    <submittedName>
        <fullName evidence="2">4998_t:CDS:1</fullName>
    </submittedName>
</protein>
<evidence type="ECO:0000256" key="1">
    <source>
        <dbReference type="SAM" id="MobiDB-lite"/>
    </source>
</evidence>
<evidence type="ECO:0000313" key="2">
    <source>
        <dbReference type="EMBL" id="CAG8693667.1"/>
    </source>
</evidence>
<proteinExistence type="predicted"/>
<gene>
    <name evidence="2" type="ORF">GMARGA_LOCUS11679</name>
</gene>
<comment type="caution">
    <text evidence="2">The sequence shown here is derived from an EMBL/GenBank/DDBJ whole genome shotgun (WGS) entry which is preliminary data.</text>
</comment>